<accession>A0A4P9Y2U9</accession>
<keyword evidence="2" id="KW-0732">Signal</keyword>
<evidence type="ECO:0000313" key="3">
    <source>
        <dbReference type="EMBL" id="RKP13238.1"/>
    </source>
</evidence>
<sequence>MILFHFLDSALTYPVSAACAALPQFNQCIATADQYLAFLPNEPNITSQKEGIVASADAYCKNAPNVTVIAVASVPPNPSMNNNGGLNGGLNGGSNGNFNNNHGNGNNRQNDEWSLAIRHAQTDGTLAAAMALVGMVYHWS</sequence>
<gene>
    <name evidence="3" type="ORF">BJ684DRAFT_20255</name>
</gene>
<feature type="compositionally biased region" description="Gly residues" evidence="1">
    <location>
        <begin position="85"/>
        <end position="95"/>
    </location>
</feature>
<evidence type="ECO:0000313" key="4">
    <source>
        <dbReference type="Proteomes" id="UP000267251"/>
    </source>
</evidence>
<reference evidence="4" key="1">
    <citation type="journal article" date="2018" name="Nat. Microbiol.">
        <title>Leveraging single-cell genomics to expand the fungal tree of life.</title>
        <authorList>
            <person name="Ahrendt S.R."/>
            <person name="Quandt C.A."/>
            <person name="Ciobanu D."/>
            <person name="Clum A."/>
            <person name="Salamov A."/>
            <person name="Andreopoulos B."/>
            <person name="Cheng J.F."/>
            <person name="Woyke T."/>
            <person name="Pelin A."/>
            <person name="Henrissat B."/>
            <person name="Reynolds N.K."/>
            <person name="Benny G.L."/>
            <person name="Smith M.E."/>
            <person name="James T.Y."/>
            <person name="Grigoriev I.V."/>
        </authorList>
    </citation>
    <scope>NUCLEOTIDE SEQUENCE [LARGE SCALE GENOMIC DNA]</scope>
</reference>
<organism evidence="3 4">
    <name type="scientific">Piptocephalis cylindrospora</name>
    <dbReference type="NCBI Taxonomy" id="1907219"/>
    <lineage>
        <taxon>Eukaryota</taxon>
        <taxon>Fungi</taxon>
        <taxon>Fungi incertae sedis</taxon>
        <taxon>Zoopagomycota</taxon>
        <taxon>Zoopagomycotina</taxon>
        <taxon>Zoopagomycetes</taxon>
        <taxon>Zoopagales</taxon>
        <taxon>Piptocephalidaceae</taxon>
        <taxon>Piptocephalis</taxon>
    </lineage>
</organism>
<dbReference type="AlphaFoldDB" id="A0A4P9Y2U9"/>
<evidence type="ECO:0000256" key="2">
    <source>
        <dbReference type="SAM" id="SignalP"/>
    </source>
</evidence>
<feature type="compositionally biased region" description="Low complexity" evidence="1">
    <location>
        <begin position="96"/>
        <end position="107"/>
    </location>
</feature>
<protein>
    <submittedName>
        <fullName evidence="3">Uncharacterized protein</fullName>
    </submittedName>
</protein>
<keyword evidence="4" id="KW-1185">Reference proteome</keyword>
<proteinExistence type="predicted"/>
<feature type="chain" id="PRO_5020899915" evidence="2">
    <location>
        <begin position="18"/>
        <end position="140"/>
    </location>
</feature>
<name>A0A4P9Y2U9_9FUNG</name>
<evidence type="ECO:0000256" key="1">
    <source>
        <dbReference type="SAM" id="MobiDB-lite"/>
    </source>
</evidence>
<feature type="signal peptide" evidence="2">
    <location>
        <begin position="1"/>
        <end position="17"/>
    </location>
</feature>
<dbReference type="EMBL" id="KZ988074">
    <property type="protein sequence ID" value="RKP13238.1"/>
    <property type="molecule type" value="Genomic_DNA"/>
</dbReference>
<feature type="region of interest" description="Disordered" evidence="1">
    <location>
        <begin position="82"/>
        <end position="110"/>
    </location>
</feature>
<dbReference type="Proteomes" id="UP000267251">
    <property type="component" value="Unassembled WGS sequence"/>
</dbReference>